<dbReference type="PANTHER" id="PTHR21057">
    <property type="entry name" value="PHOSPHO-2-DEHYDRO-3-DEOXYHEPTONATE ALDOLASE"/>
    <property type="match status" value="1"/>
</dbReference>
<comment type="subcellular location">
    <subcellularLocation>
        <location evidence="1">Cytoplasm</location>
    </subcellularLocation>
</comment>
<dbReference type="GO" id="GO:0008676">
    <property type="term" value="F:3-deoxy-8-phosphooctulonate synthase activity"/>
    <property type="evidence" value="ECO:0007669"/>
    <property type="project" value="UniProtKB-EC"/>
</dbReference>
<comment type="caution">
    <text evidence="10">The sequence shown here is derived from an EMBL/GenBank/DDBJ whole genome shotgun (WGS) entry which is preliminary data.</text>
</comment>
<dbReference type="NCBIfam" id="NF003543">
    <property type="entry name" value="PRK05198.1"/>
    <property type="match status" value="1"/>
</dbReference>
<reference evidence="10 11" key="1">
    <citation type="submission" date="2020-08" db="EMBL/GenBank/DDBJ databases">
        <title>Genomic Encyclopedia of Type Strains, Phase IV (KMG-IV): sequencing the most valuable type-strain genomes for metagenomic binning, comparative biology and taxonomic classification.</title>
        <authorList>
            <person name="Goeker M."/>
        </authorList>
    </citation>
    <scope>NUCLEOTIDE SEQUENCE [LARGE SCALE GENOMIC DNA]</scope>
    <source>
        <strain evidence="10 11">DSM 103725</strain>
    </source>
</reference>
<keyword evidence="11" id="KW-1185">Reference proteome</keyword>
<dbReference type="NCBIfam" id="TIGR01362">
    <property type="entry name" value="KDO8P_synth"/>
    <property type="match status" value="1"/>
</dbReference>
<evidence type="ECO:0000256" key="1">
    <source>
        <dbReference type="ARBA" id="ARBA00004496"/>
    </source>
</evidence>
<evidence type="ECO:0000313" key="11">
    <source>
        <dbReference type="Proteomes" id="UP000541810"/>
    </source>
</evidence>
<dbReference type="Proteomes" id="UP000541810">
    <property type="component" value="Unassembled WGS sequence"/>
</dbReference>
<dbReference type="AlphaFoldDB" id="A0A7X0H729"/>
<protein>
    <recommendedName>
        <fullName evidence="5">3-deoxy-8-phosphooctulonate synthase</fullName>
        <ecNumber evidence="5">2.5.1.55</ecNumber>
    </recommendedName>
</protein>
<evidence type="ECO:0000256" key="8">
    <source>
        <dbReference type="ARBA" id="ARBA00049112"/>
    </source>
</evidence>
<dbReference type="InterPro" id="IPR006218">
    <property type="entry name" value="DAHP1/KDSA"/>
</dbReference>
<evidence type="ECO:0000259" key="9">
    <source>
        <dbReference type="Pfam" id="PF00793"/>
    </source>
</evidence>
<keyword evidence="7 10" id="KW-0808">Transferase</keyword>
<evidence type="ECO:0000256" key="3">
    <source>
        <dbReference type="ARBA" id="ARBA00004845"/>
    </source>
</evidence>
<sequence>MNSIQIQDVKIGPGEPLAVIAGPCQAESYDMCVEVGTAMRDRCAELGLGYIFKASFDKANRSSIHTERGPGIEAGLELIAKVGQTLGVPVTTDVHEPHQATAAGEVIDLLQIPAFLCRQTDLLVAAAKTGKAVNVKKGQFLSPAEMKNVVTKLTEAGCTNQMLTERGTFFGYHRLVNDFAGLYDMSQLGWPVCFDVTHSTQNPGGAGTSTGGRPECAPTLARCAVAASVQALFIETHPNPSEAMSDAATMLPVPQVVELLGELAKLHAVVSGS</sequence>
<dbReference type="Gene3D" id="3.20.20.70">
    <property type="entry name" value="Aldolase class I"/>
    <property type="match status" value="1"/>
</dbReference>
<dbReference type="EC" id="2.5.1.55" evidence="5"/>
<evidence type="ECO:0000256" key="6">
    <source>
        <dbReference type="ARBA" id="ARBA00022490"/>
    </source>
</evidence>
<keyword evidence="6" id="KW-0963">Cytoplasm</keyword>
<dbReference type="UniPathway" id="UPA00030"/>
<comment type="similarity">
    <text evidence="4">Belongs to the KdsA family.</text>
</comment>
<proteinExistence type="inferred from homology"/>
<gene>
    <name evidence="10" type="ORF">HNQ40_002124</name>
</gene>
<dbReference type="GO" id="GO:0005737">
    <property type="term" value="C:cytoplasm"/>
    <property type="evidence" value="ECO:0007669"/>
    <property type="project" value="UniProtKB-SubCell"/>
</dbReference>
<dbReference type="Pfam" id="PF00793">
    <property type="entry name" value="DAHP_synth_1"/>
    <property type="match status" value="1"/>
</dbReference>
<dbReference type="EMBL" id="JACHGY010000001">
    <property type="protein sequence ID" value="MBB6430318.1"/>
    <property type="molecule type" value="Genomic_DNA"/>
</dbReference>
<organism evidence="10 11">
    <name type="scientific">Algisphaera agarilytica</name>
    <dbReference type="NCBI Taxonomy" id="1385975"/>
    <lineage>
        <taxon>Bacteria</taxon>
        <taxon>Pseudomonadati</taxon>
        <taxon>Planctomycetota</taxon>
        <taxon>Phycisphaerae</taxon>
        <taxon>Phycisphaerales</taxon>
        <taxon>Phycisphaeraceae</taxon>
        <taxon>Algisphaera</taxon>
    </lineage>
</organism>
<dbReference type="SUPFAM" id="SSF51569">
    <property type="entry name" value="Aldolase"/>
    <property type="match status" value="1"/>
</dbReference>
<dbReference type="UniPathway" id="UPA00357">
    <property type="reaction ID" value="UER00474"/>
</dbReference>
<evidence type="ECO:0000256" key="2">
    <source>
        <dbReference type="ARBA" id="ARBA00004756"/>
    </source>
</evidence>
<evidence type="ECO:0000256" key="4">
    <source>
        <dbReference type="ARBA" id="ARBA00010499"/>
    </source>
</evidence>
<comment type="pathway">
    <text evidence="2">Bacterial outer membrane biogenesis; lipopolysaccharide biosynthesis.</text>
</comment>
<dbReference type="GO" id="GO:0009103">
    <property type="term" value="P:lipopolysaccharide biosynthetic process"/>
    <property type="evidence" value="ECO:0007669"/>
    <property type="project" value="UniProtKB-UniPathway"/>
</dbReference>
<accession>A0A7X0H729</accession>
<evidence type="ECO:0000313" key="10">
    <source>
        <dbReference type="EMBL" id="MBB6430318.1"/>
    </source>
</evidence>
<dbReference type="InterPro" id="IPR013785">
    <property type="entry name" value="Aldolase_TIM"/>
</dbReference>
<feature type="domain" description="DAHP synthetase I/KDSA" evidence="9">
    <location>
        <begin position="6"/>
        <end position="260"/>
    </location>
</feature>
<comment type="catalytic activity">
    <reaction evidence="8">
        <text>D-arabinose 5-phosphate + phosphoenolpyruvate + H2O = 3-deoxy-alpha-D-manno-2-octulosonate-8-phosphate + phosphate</text>
        <dbReference type="Rhea" id="RHEA:14053"/>
        <dbReference type="ChEBI" id="CHEBI:15377"/>
        <dbReference type="ChEBI" id="CHEBI:43474"/>
        <dbReference type="ChEBI" id="CHEBI:57693"/>
        <dbReference type="ChEBI" id="CHEBI:58702"/>
        <dbReference type="ChEBI" id="CHEBI:85985"/>
        <dbReference type="EC" id="2.5.1.55"/>
    </reaction>
</comment>
<name>A0A7X0H729_9BACT</name>
<evidence type="ECO:0000256" key="5">
    <source>
        <dbReference type="ARBA" id="ARBA00012693"/>
    </source>
</evidence>
<evidence type="ECO:0000256" key="7">
    <source>
        <dbReference type="ARBA" id="ARBA00022679"/>
    </source>
</evidence>
<dbReference type="InterPro" id="IPR006269">
    <property type="entry name" value="KDO8P_synthase"/>
</dbReference>
<comment type="pathway">
    <text evidence="3">Carbohydrate biosynthesis; 3-deoxy-D-manno-octulosonate biosynthesis; 3-deoxy-D-manno-octulosonate from D-ribulose 5-phosphate: step 2/3.</text>
</comment>
<dbReference type="RefSeq" id="WP_184677839.1">
    <property type="nucleotide sequence ID" value="NZ_JACHGY010000001.1"/>
</dbReference>